<dbReference type="InterPro" id="IPR011528">
    <property type="entry name" value="NERD"/>
</dbReference>
<protein>
    <submittedName>
        <fullName evidence="4">Nuclease-related domain-containing protein</fullName>
    </submittedName>
</protein>
<accession>A0A2C9A3E8</accession>
<evidence type="ECO:0000259" key="2">
    <source>
        <dbReference type="PROSITE" id="PS50076"/>
    </source>
</evidence>
<dbReference type="PROSITE" id="PS50965">
    <property type="entry name" value="NERD"/>
    <property type="match status" value="1"/>
</dbReference>
<organism evidence="4 5">
    <name type="scientific">Salinibacterium xinjiangense</name>
    <dbReference type="NCBI Taxonomy" id="386302"/>
    <lineage>
        <taxon>Bacteria</taxon>
        <taxon>Bacillati</taxon>
        <taxon>Actinomycetota</taxon>
        <taxon>Actinomycetes</taxon>
        <taxon>Micrococcales</taxon>
        <taxon>Microbacteriaceae</taxon>
        <taxon>Salinibacterium</taxon>
    </lineage>
</organism>
<dbReference type="EMBL" id="OCST01000006">
    <property type="protein sequence ID" value="SOE73977.1"/>
    <property type="molecule type" value="Genomic_DNA"/>
</dbReference>
<evidence type="ECO:0000313" key="5">
    <source>
        <dbReference type="Proteomes" id="UP000219440"/>
    </source>
</evidence>
<feature type="domain" description="J" evidence="2">
    <location>
        <begin position="4"/>
        <end position="65"/>
    </location>
</feature>
<proteinExistence type="predicted"/>
<dbReference type="CDD" id="cd06257">
    <property type="entry name" value="DnaJ"/>
    <property type="match status" value="1"/>
</dbReference>
<evidence type="ECO:0000313" key="4">
    <source>
        <dbReference type="EMBL" id="SOE73977.1"/>
    </source>
</evidence>
<dbReference type="InterPro" id="IPR036869">
    <property type="entry name" value="J_dom_sf"/>
</dbReference>
<name>A0A2C9A3E8_9MICO</name>
<reference evidence="4 5" key="1">
    <citation type="submission" date="2017-09" db="EMBL/GenBank/DDBJ databases">
        <authorList>
            <person name="Ehlers B."/>
            <person name="Leendertz F.H."/>
        </authorList>
    </citation>
    <scope>NUCLEOTIDE SEQUENCE [LARGE SCALE GENOMIC DNA]</scope>
    <source>
        <strain evidence="4 5">CGMCC 1.05381</strain>
    </source>
</reference>
<keyword evidence="5" id="KW-1185">Reference proteome</keyword>
<evidence type="ECO:0000259" key="3">
    <source>
        <dbReference type="PROSITE" id="PS50965"/>
    </source>
</evidence>
<sequence>MSASPYDVLGVAVSATHDELRRAFRKALRETHPDTGGDPGRFNAVQRAWDHVSTAEKRAAYDAGRGIHSDHHEPFTTHAARARQDTRPKARSHGHPGGWRRERFLSQLREWAGRGVEIADPYDPAFVRTAPREIRHTLADALAEESTARTLSSLGIGYTVWHDVSTGDPESKIDHVVLGPSGLFAMLSEDFGGPVRVRKGELIGEALMGERPLHELATRAKVLSRQLRVRFTGLVVVLPDDALDEPMIQLGSVRGAATIAVTQSYLAMLLRQGIPGSALIGGNELFDVRTRVGDGVRFV</sequence>
<dbReference type="SMART" id="SM00271">
    <property type="entry name" value="DnaJ"/>
    <property type="match status" value="1"/>
</dbReference>
<dbReference type="PRINTS" id="PR00625">
    <property type="entry name" value="JDOMAIN"/>
</dbReference>
<dbReference type="Pfam" id="PF00226">
    <property type="entry name" value="DnaJ"/>
    <property type="match status" value="1"/>
</dbReference>
<dbReference type="SUPFAM" id="SSF46565">
    <property type="entry name" value="Chaperone J-domain"/>
    <property type="match status" value="1"/>
</dbReference>
<dbReference type="Pfam" id="PF08378">
    <property type="entry name" value="NERD"/>
    <property type="match status" value="1"/>
</dbReference>
<dbReference type="Gene3D" id="1.10.287.110">
    <property type="entry name" value="DnaJ domain"/>
    <property type="match status" value="1"/>
</dbReference>
<feature type="domain" description="NERD" evidence="3">
    <location>
        <begin position="139"/>
        <end position="246"/>
    </location>
</feature>
<feature type="region of interest" description="Disordered" evidence="1">
    <location>
        <begin position="66"/>
        <end position="99"/>
    </location>
</feature>
<dbReference type="Proteomes" id="UP000219440">
    <property type="component" value="Unassembled WGS sequence"/>
</dbReference>
<dbReference type="InterPro" id="IPR001623">
    <property type="entry name" value="DnaJ_domain"/>
</dbReference>
<evidence type="ECO:0000256" key="1">
    <source>
        <dbReference type="SAM" id="MobiDB-lite"/>
    </source>
</evidence>
<dbReference type="PANTHER" id="PTHR44240:SF10">
    <property type="entry name" value="J DOMAIN-CONTAINING PROTEIN"/>
    <property type="match status" value="1"/>
</dbReference>
<feature type="compositionally biased region" description="Basic and acidic residues" evidence="1">
    <location>
        <begin position="66"/>
        <end position="75"/>
    </location>
</feature>
<dbReference type="InterPro" id="IPR052276">
    <property type="entry name" value="Diphthamide-biosynth_chaperone"/>
</dbReference>
<gene>
    <name evidence="4" type="ORF">SAMN06296378_2907</name>
</gene>
<dbReference type="PANTHER" id="PTHR44240">
    <property type="entry name" value="DNAJ DOMAIN (PROKARYOTIC HEAT SHOCK PROTEIN)-RELATED"/>
    <property type="match status" value="1"/>
</dbReference>
<dbReference type="PROSITE" id="PS50076">
    <property type="entry name" value="DNAJ_2"/>
    <property type="match status" value="1"/>
</dbReference>
<dbReference type="AlphaFoldDB" id="A0A2C9A3E8"/>